<dbReference type="AlphaFoldDB" id="A0A7J0GPE1"/>
<evidence type="ECO:0000313" key="2">
    <source>
        <dbReference type="Proteomes" id="UP000585474"/>
    </source>
</evidence>
<proteinExistence type="predicted"/>
<keyword evidence="2" id="KW-1185">Reference proteome</keyword>
<gene>
    <name evidence="1" type="ORF">Acr_23g0010280</name>
</gene>
<evidence type="ECO:0000313" key="1">
    <source>
        <dbReference type="EMBL" id="GFZ12643.1"/>
    </source>
</evidence>
<dbReference type="EMBL" id="BJWL01000023">
    <property type="protein sequence ID" value="GFZ12643.1"/>
    <property type="molecule type" value="Genomic_DNA"/>
</dbReference>
<comment type="caution">
    <text evidence="1">The sequence shown here is derived from an EMBL/GenBank/DDBJ whole genome shotgun (WGS) entry which is preliminary data.</text>
</comment>
<name>A0A7J0GPE1_9ERIC</name>
<organism evidence="1 2">
    <name type="scientific">Actinidia rufa</name>
    <dbReference type="NCBI Taxonomy" id="165716"/>
    <lineage>
        <taxon>Eukaryota</taxon>
        <taxon>Viridiplantae</taxon>
        <taxon>Streptophyta</taxon>
        <taxon>Embryophyta</taxon>
        <taxon>Tracheophyta</taxon>
        <taxon>Spermatophyta</taxon>
        <taxon>Magnoliopsida</taxon>
        <taxon>eudicotyledons</taxon>
        <taxon>Gunneridae</taxon>
        <taxon>Pentapetalae</taxon>
        <taxon>asterids</taxon>
        <taxon>Ericales</taxon>
        <taxon>Actinidiaceae</taxon>
        <taxon>Actinidia</taxon>
    </lineage>
</organism>
<reference evidence="1 2" key="1">
    <citation type="submission" date="2019-07" db="EMBL/GenBank/DDBJ databases">
        <title>De Novo Assembly of kiwifruit Actinidia rufa.</title>
        <authorList>
            <person name="Sugita-Konishi S."/>
            <person name="Sato K."/>
            <person name="Mori E."/>
            <person name="Abe Y."/>
            <person name="Kisaki G."/>
            <person name="Hamano K."/>
            <person name="Suezawa K."/>
            <person name="Otani M."/>
            <person name="Fukuda T."/>
            <person name="Manabe T."/>
            <person name="Gomi K."/>
            <person name="Tabuchi M."/>
            <person name="Akimitsu K."/>
            <person name="Kataoka I."/>
        </authorList>
    </citation>
    <scope>NUCLEOTIDE SEQUENCE [LARGE SCALE GENOMIC DNA]</scope>
    <source>
        <strain evidence="2">cv. Fuchu</strain>
    </source>
</reference>
<protein>
    <submittedName>
        <fullName evidence="1">Uncharacterized protein</fullName>
    </submittedName>
</protein>
<dbReference type="Proteomes" id="UP000585474">
    <property type="component" value="Unassembled WGS sequence"/>
</dbReference>
<accession>A0A7J0GPE1</accession>
<sequence length="155" mass="17404">MISRMRMTTTLEIAERRQYVPYQPALHLVLQVMRMTTTLEIAERRQYISASSSSSAASSPELQVDDREGVIIPEDHLPSTSIQQANKAHHMDPAHAASHRHPGYLIHSQKCACVSRSCSQSRSCRGELCQVWRWTICLGGDLMERALGKGVSWPC</sequence>